<protein>
    <recommendedName>
        <fullName evidence="4">Transposase</fullName>
    </recommendedName>
</protein>
<evidence type="ECO:0000313" key="2">
    <source>
        <dbReference type="EMBL" id="MER7179970.1"/>
    </source>
</evidence>
<keyword evidence="3" id="KW-1185">Reference proteome</keyword>
<evidence type="ECO:0008006" key="4">
    <source>
        <dbReference type="Google" id="ProtNLM"/>
    </source>
</evidence>
<reference evidence="2 3" key="1">
    <citation type="submission" date="2024-06" db="EMBL/GenBank/DDBJ databases">
        <title>The Natural Products Discovery Center: Release of the First 8490 Sequenced Strains for Exploring Actinobacteria Biosynthetic Diversity.</title>
        <authorList>
            <person name="Kalkreuter E."/>
            <person name="Kautsar S.A."/>
            <person name="Yang D."/>
            <person name="Bader C.D."/>
            <person name="Teijaro C.N."/>
            <person name="Fluegel L."/>
            <person name="Davis C.M."/>
            <person name="Simpson J.R."/>
            <person name="Lauterbach L."/>
            <person name="Steele A.D."/>
            <person name="Gui C."/>
            <person name="Meng S."/>
            <person name="Li G."/>
            <person name="Viehrig K."/>
            <person name="Ye F."/>
            <person name="Su P."/>
            <person name="Kiefer A.F."/>
            <person name="Nichols A."/>
            <person name="Cepeda A.J."/>
            <person name="Yan W."/>
            <person name="Fan B."/>
            <person name="Jiang Y."/>
            <person name="Adhikari A."/>
            <person name="Zheng C.-J."/>
            <person name="Schuster L."/>
            <person name="Cowan T.M."/>
            <person name="Smanski M.J."/>
            <person name="Chevrette M.G."/>
            <person name="De Carvalho L.P.S."/>
            <person name="Shen B."/>
        </authorList>
    </citation>
    <scope>NUCLEOTIDE SEQUENCE [LARGE SCALE GENOMIC DNA]</scope>
    <source>
        <strain evidence="2 3">NPDC000234</strain>
    </source>
</reference>
<feature type="region of interest" description="Disordered" evidence="1">
    <location>
        <begin position="24"/>
        <end position="48"/>
    </location>
</feature>
<accession>A0ABV1WTD5</accession>
<dbReference type="RefSeq" id="WP_350779626.1">
    <property type="nucleotide sequence ID" value="NZ_JBEPEK010000057.1"/>
</dbReference>
<dbReference type="Proteomes" id="UP001474181">
    <property type="component" value="Unassembled WGS sequence"/>
</dbReference>
<proteinExistence type="predicted"/>
<gene>
    <name evidence="2" type="ORF">ABT404_10900</name>
</gene>
<name>A0ABV1WTD5_9ACTN</name>
<sequence length="73" mass="7928">MDFCTQARIEAFVLCRAAVTKLYGPQRASRSSPARPNGPSGSPYGALPGLVRKVRDTRIRVQDVAGRLGGWKL</sequence>
<organism evidence="2 3">
    <name type="scientific">Streptomyces hyaluromycini</name>
    <dbReference type="NCBI Taxonomy" id="1377993"/>
    <lineage>
        <taxon>Bacteria</taxon>
        <taxon>Bacillati</taxon>
        <taxon>Actinomycetota</taxon>
        <taxon>Actinomycetes</taxon>
        <taxon>Kitasatosporales</taxon>
        <taxon>Streptomycetaceae</taxon>
        <taxon>Streptomyces</taxon>
    </lineage>
</organism>
<comment type="caution">
    <text evidence="2">The sequence shown here is derived from an EMBL/GenBank/DDBJ whole genome shotgun (WGS) entry which is preliminary data.</text>
</comment>
<evidence type="ECO:0000256" key="1">
    <source>
        <dbReference type="SAM" id="MobiDB-lite"/>
    </source>
</evidence>
<evidence type="ECO:0000313" key="3">
    <source>
        <dbReference type="Proteomes" id="UP001474181"/>
    </source>
</evidence>
<dbReference type="EMBL" id="JBEPEK010000057">
    <property type="protein sequence ID" value="MER7179970.1"/>
    <property type="molecule type" value="Genomic_DNA"/>
</dbReference>